<evidence type="ECO:0000313" key="2">
    <source>
        <dbReference type="EMBL" id="GAO07196.1"/>
    </source>
</evidence>
<proteinExistence type="predicted"/>
<feature type="compositionally biased region" description="Low complexity" evidence="1">
    <location>
        <begin position="34"/>
        <end position="44"/>
    </location>
</feature>
<protein>
    <submittedName>
        <fullName evidence="2">Alcohol dehydrogenase</fullName>
    </submittedName>
</protein>
<name>A0A0P4R355_9ACTN</name>
<reference evidence="3" key="1">
    <citation type="submission" date="2014-09" db="EMBL/GenBank/DDBJ databases">
        <title>Whole genome shotgun sequence of Streptomyces sp. NBRC 110027.</title>
        <authorList>
            <person name="Komaki H."/>
            <person name="Ichikawa N."/>
            <person name="Katano-Makiyama Y."/>
            <person name="Hosoyama A."/>
            <person name="Hashimoto M."/>
            <person name="Uohara A."/>
            <person name="Kitahashi Y."/>
            <person name="Ohji S."/>
            <person name="Kimura A."/>
            <person name="Yamazoe A."/>
            <person name="Igarashi Y."/>
            <person name="Fujita N."/>
        </authorList>
    </citation>
    <scope>NUCLEOTIDE SEQUENCE [LARGE SCALE GENOMIC DNA]</scope>
    <source>
        <strain evidence="3">NBRC 110027</strain>
    </source>
</reference>
<feature type="region of interest" description="Disordered" evidence="1">
    <location>
        <begin position="77"/>
        <end position="96"/>
    </location>
</feature>
<dbReference type="AlphaFoldDB" id="A0A0P4R355"/>
<feature type="region of interest" description="Disordered" evidence="1">
    <location>
        <begin position="17"/>
        <end position="44"/>
    </location>
</feature>
<keyword evidence="3" id="KW-1185">Reference proteome</keyword>
<gene>
    <name evidence="2" type="ORF">TPA0598_02_04350</name>
</gene>
<reference evidence="2 3" key="2">
    <citation type="journal article" date="2015" name="Stand. Genomic Sci.">
        <title>Draft genome sequence of marine-derived Streptomyces sp. TP-A0598, a producer of anti-MRSA antibiotic lydicamycins.</title>
        <authorList>
            <person name="Komaki H."/>
            <person name="Ichikawa N."/>
            <person name="Hosoyama A."/>
            <person name="Fujita N."/>
            <person name="Igarashi Y."/>
        </authorList>
    </citation>
    <scope>NUCLEOTIDE SEQUENCE [LARGE SCALE GENOMIC DNA]</scope>
    <source>
        <strain evidence="2 3">NBRC 110027</strain>
    </source>
</reference>
<evidence type="ECO:0000313" key="3">
    <source>
        <dbReference type="Proteomes" id="UP000048965"/>
    </source>
</evidence>
<dbReference type="Proteomes" id="UP000048965">
    <property type="component" value="Unassembled WGS sequence"/>
</dbReference>
<accession>A0A0P4R355</accession>
<dbReference type="EMBL" id="BBNO01000002">
    <property type="protein sequence ID" value="GAO07196.1"/>
    <property type="molecule type" value="Genomic_DNA"/>
</dbReference>
<comment type="caution">
    <text evidence="2">The sequence shown here is derived from an EMBL/GenBank/DDBJ whole genome shotgun (WGS) entry which is preliminary data.</text>
</comment>
<sequence>MTLSATGSISAIVRRMRTASGEAGSAEDTEAVTASREGSGAGAAGRALGVKAEGAGPALWAGGAGAALPMGAPVARADWCTGSGSWPRTDARSQVG</sequence>
<organism evidence="2 3">
    <name type="scientific">Streptomyces lydicamycinicus</name>
    <dbReference type="NCBI Taxonomy" id="1546107"/>
    <lineage>
        <taxon>Bacteria</taxon>
        <taxon>Bacillati</taxon>
        <taxon>Actinomycetota</taxon>
        <taxon>Actinomycetes</taxon>
        <taxon>Kitasatosporales</taxon>
        <taxon>Streptomycetaceae</taxon>
        <taxon>Streptomyces</taxon>
    </lineage>
</organism>
<evidence type="ECO:0000256" key="1">
    <source>
        <dbReference type="SAM" id="MobiDB-lite"/>
    </source>
</evidence>